<feature type="compositionally biased region" description="Polar residues" evidence="2">
    <location>
        <begin position="1962"/>
        <end position="1972"/>
    </location>
</feature>
<feature type="coiled-coil region" evidence="1">
    <location>
        <begin position="1173"/>
        <end position="1207"/>
    </location>
</feature>
<dbReference type="GO" id="GO:0005200">
    <property type="term" value="F:structural constituent of cytoskeleton"/>
    <property type="evidence" value="ECO:0007669"/>
    <property type="project" value="TreeGrafter"/>
</dbReference>
<feature type="coiled-coil region" evidence="1">
    <location>
        <begin position="667"/>
        <end position="790"/>
    </location>
</feature>
<dbReference type="OrthoDB" id="267898at2759"/>
<feature type="compositionally biased region" description="Low complexity" evidence="2">
    <location>
        <begin position="1944"/>
        <end position="1961"/>
    </location>
</feature>
<feature type="compositionally biased region" description="Polar residues" evidence="2">
    <location>
        <begin position="819"/>
        <end position="830"/>
    </location>
</feature>
<feature type="region of interest" description="Disordered" evidence="2">
    <location>
        <begin position="50"/>
        <end position="80"/>
    </location>
</feature>
<name>A0A0N1IKS1_LEPSE</name>
<feature type="compositionally biased region" description="Polar residues" evidence="2">
    <location>
        <begin position="286"/>
        <end position="296"/>
    </location>
</feature>
<feature type="region of interest" description="Disordered" evidence="2">
    <location>
        <begin position="1833"/>
        <end position="1979"/>
    </location>
</feature>
<evidence type="ECO:0000313" key="3">
    <source>
        <dbReference type="EMBL" id="KPI86542.1"/>
    </source>
</evidence>
<feature type="coiled-coil region" evidence="1">
    <location>
        <begin position="1040"/>
        <end position="1074"/>
    </location>
</feature>
<protein>
    <recommendedName>
        <fullName evidence="5">NUP-1 protein</fullName>
    </recommendedName>
</protein>
<evidence type="ECO:0000313" key="4">
    <source>
        <dbReference type="Proteomes" id="UP000038009"/>
    </source>
</evidence>
<sequence>MWDSSYYTAQPHRIGDASTLSTLAPSSRAPPAGVLSPDLARPISVRDLARSRVPAVPPPRASTTTSAQSFGGGHDESNGVHAPSISRTSGGFAGFGVPKARVVYAATSGVLPNRVSTPGADESWPPGLSTHGEASDLTSLAYRNIDHLSSEDLYNIASHLQDAAKRYSNHLSEAYAKRDMYRNQVAELKHELQEKFLQIDLQRRELERSSDALQKLREDNTQLREQLANAEGQIRNMTARLSLQSWADPSVAIRAYQAQLATKEAQLQELMGRLVHESSERLRSESGASPRQSNTLGAAGVEDPYEQQQQQRFQGGQESAVDQRIRGEIAEASAAAFVPEMAALQAELNALRQHNAALQEQLEAQRTTHAQALARMESESAELRATVVQGKQERAEMQDNEDALVAALMQRAPMSKTDFEAFQASYAEMQTTLTRAEATVAALQEKQNASAAQDGYLEVLQQSLATSRAEHQELTEKNRQLQALVENLQSEVQLADTANQLRQQQLETAIAGGEQLAQQVQRTQEARQIETHETIQALRILCAVTEAELQRLRAENEELRRPLQEPLMQPATNSREAPEESANLQQEWSALEAELETLRSARDNLVASRDSLVAEVRDLEERRQAAHAVPAQRSTTVCLEAEAPVSIATDVAPSQLGRGTDEDLAMFRAAQQCIADLQRDLEEANAAHTRVEADVQVQLRALEAKVAGQAEDLRNAQEQQKQSEEAHHLRTVAAAAAQEHLEDVIQALKEELEITQTQNYQLRQSESASKDQYIAQLRQTEQLRERLVELDQRPSDSHLHDNTPPSTQPTSVRAYPQVPGNNPQCNTPTQSTMTTALDMLAEQLADEQLRVHSLASENHRLTEDLHRALTTLDKFSAAHERNTNSAPNASASDSIYSKRNAAAAANGRRRPAAVDLVALVATEHDSQADASSAIRSRLDAAEARASAAAAERDALHQRVSAAEEEVRVAKAALERMAGELSDSVQRAEGLSADRGVLEAENARLRTDLSAAQGAVTEVEKRAAEVEVGAAAAASDSARRVACLTEEAAVVVKENARLKEQLSTARGAVANLADDVAKGSGDAAELKRELELECELRRCAELTVVTVKEELKVALAAIAKLADDLETCGAKEGDMISAMKAREDAFALLKSQCESDGAELVEVRRRGEELQGLLDTTLDRLAREEALVKQLNDNAAELHAERAALTEEVATMRMALETVVVERQDMQERLDATKLGLEQTVELYNERILEDDRLQDELSALTKAFSMQTDEVKRGVSCVLSMSEGFRDVLQAVMSPATETVKTTADLAASCSSSVKETKADVGRGTLWTKQSKSRTVSTINAALAPWSVALEWATDMRQRVHTLESSGTVTKDIQCSASAAASQNMDVATSRSSLVDFVELQGVSMDHLNKLRHALDARDRELALLRSALDEMASTNLDEKERVDHLLEAIQDAKNHVSLAEKEFDEQLQLRSEAIASELVVARRAEERATGARLRAETQLTAVEAELRESQTALRKLEEEKRKLVRETERLSRYSTRLPDPSTHARSGGASHGSSTPRSTALFAANTASRHTVTSSAIEELEQAYALQVSSLQQELLLSRRRTRELEGQEATLRQAYMGLEQQVNELRVDAAEAADLREEAARLRADNADLEERVDQLERLLAASGGGTMQELKQLRQQLKMRETELEEQKSRMQEILISKTSFDFEAMRRQVALRESLSGITTQLAATQAQYSGDRTPRASVSAALNARASPRSASPQDVLSSRIDHLLTATKERDALIERMQAEQLQSRVAIDRLEEQLSEKVAALERADDLVAQYAETIDTLRTAGVSTAARVTTPRRNTDNSLASNLQKRAPVAPPTPLSMQNSGEGRAEGRVGEQPKLTPMPSPAPRQPDLGQALEEEHQTEDDSDTGEVEVASTSPVASRRRTGATGESSRRGRLQPRGTRSISSSGVTSTGSRSPRASSNAGKSPSSRKRAR</sequence>
<feature type="compositionally biased region" description="Low complexity" evidence="2">
    <location>
        <begin position="307"/>
        <end position="317"/>
    </location>
</feature>
<feature type="region of interest" description="Disordered" evidence="2">
    <location>
        <begin position="278"/>
        <end position="320"/>
    </location>
</feature>
<keyword evidence="1" id="KW-0175">Coiled coil</keyword>
<comment type="caution">
    <text evidence="3">The sequence shown here is derived from an EMBL/GenBank/DDBJ whole genome shotgun (WGS) entry which is preliminary data.</text>
</comment>
<feature type="region of interest" description="Disordered" evidence="2">
    <location>
        <begin position="560"/>
        <end position="580"/>
    </location>
</feature>
<evidence type="ECO:0000256" key="2">
    <source>
        <dbReference type="SAM" id="MobiDB-lite"/>
    </source>
</evidence>
<feature type="coiled-coil region" evidence="1">
    <location>
        <begin position="1780"/>
        <end position="1814"/>
    </location>
</feature>
<dbReference type="PANTHER" id="PTHR47357:SF1">
    <property type="entry name" value="SPINDLE POLE BODY COMPONENT 110"/>
    <property type="match status" value="1"/>
</dbReference>
<reference evidence="3 4" key="1">
    <citation type="journal article" date="2015" name="PLoS Pathog.">
        <title>Leptomonas seymouri: Adaptations to the Dixenous Life Cycle Analyzed by Genome Sequencing, Transcriptome Profiling and Co-infection with Leishmania donovani.</title>
        <authorList>
            <person name="Kraeva N."/>
            <person name="Butenko A."/>
            <person name="Hlavacova J."/>
            <person name="Kostygov A."/>
            <person name="Myskova J."/>
            <person name="Grybchuk D."/>
            <person name="Lestinova T."/>
            <person name="Votypka J."/>
            <person name="Volf P."/>
            <person name="Opperdoes F."/>
            <person name="Flegontov P."/>
            <person name="Lukes J."/>
            <person name="Yurchenko V."/>
        </authorList>
    </citation>
    <scope>NUCLEOTIDE SEQUENCE [LARGE SCALE GENOMIC DNA]</scope>
    <source>
        <strain evidence="3 4">ATCC 30220</strain>
    </source>
</reference>
<organism evidence="3 4">
    <name type="scientific">Leptomonas seymouri</name>
    <dbReference type="NCBI Taxonomy" id="5684"/>
    <lineage>
        <taxon>Eukaryota</taxon>
        <taxon>Discoba</taxon>
        <taxon>Euglenozoa</taxon>
        <taxon>Kinetoplastea</taxon>
        <taxon>Metakinetoplastina</taxon>
        <taxon>Trypanosomatida</taxon>
        <taxon>Trypanosomatidae</taxon>
        <taxon>Leishmaniinae</taxon>
        <taxon>Leptomonas</taxon>
    </lineage>
</organism>
<dbReference type="VEuPathDB" id="TriTrypDB:Lsey_0126_0180"/>
<feature type="coiled-coil region" evidence="1">
    <location>
        <begin position="426"/>
        <end position="498"/>
    </location>
</feature>
<feature type="coiled-coil region" evidence="1">
    <location>
        <begin position="341"/>
        <end position="393"/>
    </location>
</feature>
<dbReference type="EMBL" id="LJSK01000126">
    <property type="protein sequence ID" value="KPI86542.1"/>
    <property type="molecule type" value="Genomic_DNA"/>
</dbReference>
<dbReference type="GO" id="GO:0005856">
    <property type="term" value="C:cytoskeleton"/>
    <property type="evidence" value="ECO:0007669"/>
    <property type="project" value="TreeGrafter"/>
</dbReference>
<feature type="compositionally biased region" description="Low complexity" evidence="2">
    <location>
        <begin position="1542"/>
        <end position="1556"/>
    </location>
</feature>
<dbReference type="PANTHER" id="PTHR47357">
    <property type="entry name" value="COP1-INTERACTIVE PROTEIN 1"/>
    <property type="match status" value="1"/>
</dbReference>
<dbReference type="OMA" id="KREVMHT"/>
<dbReference type="Proteomes" id="UP000038009">
    <property type="component" value="Unassembled WGS sequence"/>
</dbReference>
<feature type="coiled-coil region" evidence="1">
    <location>
        <begin position="938"/>
        <end position="979"/>
    </location>
</feature>
<proteinExistence type="predicted"/>
<evidence type="ECO:0000256" key="1">
    <source>
        <dbReference type="SAM" id="Coils"/>
    </source>
</evidence>
<feature type="coiled-coil region" evidence="1">
    <location>
        <begin position="1617"/>
        <end position="1697"/>
    </location>
</feature>
<feature type="compositionally biased region" description="Acidic residues" evidence="2">
    <location>
        <begin position="1904"/>
        <end position="1914"/>
    </location>
</feature>
<feature type="region of interest" description="Disordered" evidence="2">
    <location>
        <begin position="1528"/>
        <end position="1558"/>
    </location>
</feature>
<feature type="region of interest" description="Disordered" evidence="2">
    <location>
        <begin position="792"/>
        <end position="830"/>
    </location>
</feature>
<accession>A0A0N1IKS1</accession>
<feature type="coiled-coil region" evidence="1">
    <location>
        <begin position="171"/>
        <end position="273"/>
    </location>
</feature>
<gene>
    <name evidence="3" type="ORF">ABL78_4407</name>
</gene>
<evidence type="ECO:0008006" key="5">
    <source>
        <dbReference type="Google" id="ProtNLM"/>
    </source>
</evidence>
<feature type="compositionally biased region" description="Basic and acidic residues" evidence="2">
    <location>
        <begin position="792"/>
        <end position="801"/>
    </location>
</feature>
<keyword evidence="4" id="KW-1185">Reference proteome</keyword>